<dbReference type="CDD" id="cd00448">
    <property type="entry name" value="YjgF_YER057c_UK114_family"/>
    <property type="match status" value="1"/>
</dbReference>
<protein>
    <submittedName>
        <fullName evidence="2">Uncharacterized protein</fullName>
    </submittedName>
</protein>
<organism evidence="2 3">
    <name type="scientific">Wickerhamomyces mucosus</name>
    <dbReference type="NCBI Taxonomy" id="1378264"/>
    <lineage>
        <taxon>Eukaryota</taxon>
        <taxon>Fungi</taxon>
        <taxon>Dikarya</taxon>
        <taxon>Ascomycota</taxon>
        <taxon>Saccharomycotina</taxon>
        <taxon>Saccharomycetes</taxon>
        <taxon>Phaffomycetales</taxon>
        <taxon>Wickerhamomycetaceae</taxon>
        <taxon>Wickerhamomyces</taxon>
    </lineage>
</organism>
<keyword evidence="3" id="KW-1185">Reference proteome</keyword>
<evidence type="ECO:0000313" key="3">
    <source>
        <dbReference type="Proteomes" id="UP000769528"/>
    </source>
</evidence>
<dbReference type="Gene3D" id="3.30.1330.40">
    <property type="entry name" value="RutC-like"/>
    <property type="match status" value="1"/>
</dbReference>
<accession>A0A9P8PQT8</accession>
<dbReference type="GO" id="GO:0019239">
    <property type="term" value="F:deaminase activity"/>
    <property type="evidence" value="ECO:0007669"/>
    <property type="project" value="TreeGrafter"/>
</dbReference>
<evidence type="ECO:0000256" key="1">
    <source>
        <dbReference type="ARBA" id="ARBA00010552"/>
    </source>
</evidence>
<dbReference type="InterPro" id="IPR006175">
    <property type="entry name" value="YjgF/YER057c/UK114"/>
</dbReference>
<name>A0A9P8PQT8_9ASCO</name>
<dbReference type="Pfam" id="PF01042">
    <property type="entry name" value="Ribonuc_L-PSP"/>
    <property type="match status" value="1"/>
</dbReference>
<reference evidence="2" key="2">
    <citation type="submission" date="2021-01" db="EMBL/GenBank/DDBJ databases">
        <authorList>
            <person name="Schikora-Tamarit M.A."/>
        </authorList>
    </citation>
    <scope>NUCLEOTIDE SEQUENCE</scope>
    <source>
        <strain evidence="2">CBS6341</strain>
    </source>
</reference>
<dbReference type="Proteomes" id="UP000769528">
    <property type="component" value="Unassembled WGS sequence"/>
</dbReference>
<dbReference type="InterPro" id="IPR035959">
    <property type="entry name" value="RutC-like_sf"/>
</dbReference>
<sequence length="120" mass="13037">MSARSLSTITPVATKNAPPAAASYSQAIRANSKLYIINSFQATFKTNTLMIDFVYVSGQVPFTPDGKAVEGSISEKAEQVFANLKAILEEANSGLDRAVKSKSPNFHIVGSCFFYINYFN</sequence>
<reference evidence="2" key="1">
    <citation type="journal article" date="2021" name="Open Biol.">
        <title>Shared evolutionary footprints suggest mitochondrial oxidative damage underlies multiple complex I losses in fungi.</title>
        <authorList>
            <person name="Schikora-Tamarit M.A."/>
            <person name="Marcet-Houben M."/>
            <person name="Nosek J."/>
            <person name="Gabaldon T."/>
        </authorList>
    </citation>
    <scope>NUCLEOTIDE SEQUENCE</scope>
    <source>
        <strain evidence="2">CBS6341</strain>
    </source>
</reference>
<evidence type="ECO:0000313" key="2">
    <source>
        <dbReference type="EMBL" id="KAH3675927.1"/>
    </source>
</evidence>
<dbReference type="EMBL" id="JAEUBF010000681">
    <property type="protein sequence ID" value="KAH3675927.1"/>
    <property type="molecule type" value="Genomic_DNA"/>
</dbReference>
<proteinExistence type="inferred from homology"/>
<dbReference type="GO" id="GO:0005829">
    <property type="term" value="C:cytosol"/>
    <property type="evidence" value="ECO:0007669"/>
    <property type="project" value="TreeGrafter"/>
</dbReference>
<comment type="caution">
    <text evidence="2">The sequence shown here is derived from an EMBL/GenBank/DDBJ whole genome shotgun (WGS) entry which is preliminary data.</text>
</comment>
<dbReference type="OrthoDB" id="309640at2759"/>
<dbReference type="AlphaFoldDB" id="A0A9P8PQT8"/>
<gene>
    <name evidence="2" type="ORF">WICMUC_002223</name>
</gene>
<dbReference type="PANTHER" id="PTHR11803">
    <property type="entry name" value="2-IMINOBUTANOATE/2-IMINOPROPANOATE DEAMINASE RIDA"/>
    <property type="match status" value="1"/>
</dbReference>
<dbReference type="GO" id="GO:0005739">
    <property type="term" value="C:mitochondrion"/>
    <property type="evidence" value="ECO:0007669"/>
    <property type="project" value="TreeGrafter"/>
</dbReference>
<dbReference type="SUPFAM" id="SSF55298">
    <property type="entry name" value="YjgF-like"/>
    <property type="match status" value="1"/>
</dbReference>
<dbReference type="PANTHER" id="PTHR11803:SF58">
    <property type="entry name" value="PROTEIN HMF1-RELATED"/>
    <property type="match status" value="1"/>
</dbReference>
<comment type="similarity">
    <text evidence="1">Belongs to the RutC family.</text>
</comment>